<keyword evidence="2" id="KW-1185">Reference proteome</keyword>
<dbReference type="AlphaFoldDB" id="A0A484KQV2"/>
<evidence type="ECO:0000313" key="1">
    <source>
        <dbReference type="EMBL" id="VFQ66875.1"/>
    </source>
</evidence>
<organism evidence="1 2">
    <name type="scientific">Cuscuta campestris</name>
    <dbReference type="NCBI Taxonomy" id="132261"/>
    <lineage>
        <taxon>Eukaryota</taxon>
        <taxon>Viridiplantae</taxon>
        <taxon>Streptophyta</taxon>
        <taxon>Embryophyta</taxon>
        <taxon>Tracheophyta</taxon>
        <taxon>Spermatophyta</taxon>
        <taxon>Magnoliopsida</taxon>
        <taxon>eudicotyledons</taxon>
        <taxon>Gunneridae</taxon>
        <taxon>Pentapetalae</taxon>
        <taxon>asterids</taxon>
        <taxon>lamiids</taxon>
        <taxon>Solanales</taxon>
        <taxon>Convolvulaceae</taxon>
        <taxon>Cuscuteae</taxon>
        <taxon>Cuscuta</taxon>
        <taxon>Cuscuta subgen. Grammica</taxon>
        <taxon>Cuscuta sect. Cleistogrammica</taxon>
    </lineage>
</organism>
<proteinExistence type="predicted"/>
<accession>A0A484KQV2</accession>
<protein>
    <submittedName>
        <fullName evidence="1">Uncharacterized protein</fullName>
    </submittedName>
</protein>
<name>A0A484KQV2_9ASTE</name>
<dbReference type="Proteomes" id="UP000595140">
    <property type="component" value="Unassembled WGS sequence"/>
</dbReference>
<reference evidence="1 2" key="1">
    <citation type="submission" date="2018-04" db="EMBL/GenBank/DDBJ databases">
        <authorList>
            <person name="Vogel A."/>
        </authorList>
    </citation>
    <scope>NUCLEOTIDE SEQUENCE [LARGE SCALE GENOMIC DNA]</scope>
</reference>
<gene>
    <name evidence="1" type="ORF">CCAM_LOCUS8651</name>
</gene>
<sequence length="83" mass="9574">MGDKADTSHTTKLLVSLHSVYTIIDIQKKVCMLDGLKVTYSTWLKLFNLYAHGYDFLDHITFEPPAEDDPSYAQWMKIDVIVH</sequence>
<evidence type="ECO:0000313" key="2">
    <source>
        <dbReference type="Proteomes" id="UP000595140"/>
    </source>
</evidence>
<dbReference type="OrthoDB" id="1729427at2759"/>
<dbReference type="EMBL" id="OOIL02000560">
    <property type="protein sequence ID" value="VFQ66875.1"/>
    <property type="molecule type" value="Genomic_DNA"/>
</dbReference>